<gene>
    <name evidence="6" type="ORF">LT85_3984</name>
</gene>
<dbReference type="RefSeq" id="WP_038492343.1">
    <property type="nucleotide sequence ID" value="NZ_CP009962.1"/>
</dbReference>
<dbReference type="SUPFAM" id="SSF46785">
    <property type="entry name" value="Winged helix' DNA-binding domain"/>
    <property type="match status" value="1"/>
</dbReference>
<evidence type="ECO:0000256" key="2">
    <source>
        <dbReference type="ARBA" id="ARBA00023015"/>
    </source>
</evidence>
<dbReference type="InterPro" id="IPR005119">
    <property type="entry name" value="LysR_subst-bd"/>
</dbReference>
<sequence>MDKLKQIEAFVSVVEKGSLAGAALEQNITPVMLGRRIDALEKRLGTKLMHRTTRHLTLTEQGTVFLDHCRKLLTELDIAEKIISEGRHKATGHLVVSAPAAFGRKHVAPHAPAFIATNPEVQISFNLTDRVVDLVREGYDISIRIGGAIDPNFVAVKLASNRRVVCGTPEYFHRNGIPKTLEDIANHNCLSFNLQGGQQRGWYFQQGGKPVIIKTAGNLDCNDGELLHRWVSEGLGLGWRSTWEIESQLASGELLTVLDEFALPHYDIMAVYPQQRHLPAKVRFFIDRLKSIYAQPDYWSKG</sequence>
<dbReference type="CDD" id="cd08422">
    <property type="entry name" value="PBP2_CrgA_like"/>
    <property type="match status" value="1"/>
</dbReference>
<dbReference type="InterPro" id="IPR036388">
    <property type="entry name" value="WH-like_DNA-bd_sf"/>
</dbReference>
<dbReference type="AlphaFoldDB" id="A0A0A1FJR9"/>
<dbReference type="Pfam" id="PF03466">
    <property type="entry name" value="LysR_substrate"/>
    <property type="match status" value="1"/>
</dbReference>
<organism evidence="6 7">
    <name type="scientific">Collimonas arenae</name>
    <dbReference type="NCBI Taxonomy" id="279058"/>
    <lineage>
        <taxon>Bacteria</taxon>
        <taxon>Pseudomonadati</taxon>
        <taxon>Pseudomonadota</taxon>
        <taxon>Betaproteobacteria</taxon>
        <taxon>Burkholderiales</taxon>
        <taxon>Oxalobacteraceae</taxon>
        <taxon>Collimonas</taxon>
    </lineage>
</organism>
<dbReference type="InterPro" id="IPR058163">
    <property type="entry name" value="LysR-type_TF_proteobact-type"/>
</dbReference>
<keyword evidence="7" id="KW-1185">Reference proteome</keyword>
<evidence type="ECO:0000256" key="1">
    <source>
        <dbReference type="ARBA" id="ARBA00009437"/>
    </source>
</evidence>
<evidence type="ECO:0000256" key="4">
    <source>
        <dbReference type="ARBA" id="ARBA00023163"/>
    </source>
</evidence>
<dbReference type="SUPFAM" id="SSF53850">
    <property type="entry name" value="Periplasmic binding protein-like II"/>
    <property type="match status" value="1"/>
</dbReference>
<keyword evidence="3" id="KW-0238">DNA-binding</keyword>
<dbReference type="GO" id="GO:0003677">
    <property type="term" value="F:DNA binding"/>
    <property type="evidence" value="ECO:0007669"/>
    <property type="project" value="UniProtKB-KW"/>
</dbReference>
<dbReference type="Proteomes" id="UP000030302">
    <property type="component" value="Chromosome"/>
</dbReference>
<dbReference type="HOGENOM" id="CLU_039613_16_3_4"/>
<accession>A0A0A1FJR9</accession>
<evidence type="ECO:0000313" key="6">
    <source>
        <dbReference type="EMBL" id="AIY43142.1"/>
    </source>
</evidence>
<dbReference type="Pfam" id="PF00126">
    <property type="entry name" value="HTH_1"/>
    <property type="match status" value="1"/>
</dbReference>
<keyword evidence="2" id="KW-0805">Transcription regulation</keyword>
<name>A0A0A1FJR9_9BURK</name>
<dbReference type="Gene3D" id="3.40.190.290">
    <property type="match status" value="1"/>
</dbReference>
<keyword evidence="4" id="KW-0804">Transcription</keyword>
<dbReference type="FunFam" id="1.10.10.10:FF:000001">
    <property type="entry name" value="LysR family transcriptional regulator"/>
    <property type="match status" value="1"/>
</dbReference>
<reference evidence="7" key="1">
    <citation type="journal article" date="2014" name="Soil Biol. Biochem.">
        <title>Structure and function of bacterial communities in ageing soils: Insights from the Mendocino ecological staircase.</title>
        <authorList>
            <person name="Uroz S."/>
            <person name="Tech J.J."/>
            <person name="Sawaya N.A."/>
            <person name="Frey-Klett P."/>
            <person name="Leveau J.H.J."/>
        </authorList>
    </citation>
    <scope>NUCLEOTIDE SEQUENCE [LARGE SCALE GENOMIC DNA]</scope>
    <source>
        <strain evidence="7">Cal35</strain>
    </source>
</reference>
<dbReference type="Gene3D" id="1.10.10.10">
    <property type="entry name" value="Winged helix-like DNA-binding domain superfamily/Winged helix DNA-binding domain"/>
    <property type="match status" value="1"/>
</dbReference>
<dbReference type="STRING" id="279058.LT85_3984"/>
<dbReference type="InterPro" id="IPR000847">
    <property type="entry name" value="LysR_HTH_N"/>
</dbReference>
<dbReference type="PROSITE" id="PS50931">
    <property type="entry name" value="HTH_LYSR"/>
    <property type="match status" value="1"/>
</dbReference>
<dbReference type="KEGG" id="care:LT85_3984"/>
<dbReference type="PANTHER" id="PTHR30537:SF5">
    <property type="entry name" value="HTH-TYPE TRANSCRIPTIONAL ACTIVATOR TTDR-RELATED"/>
    <property type="match status" value="1"/>
</dbReference>
<dbReference type="GO" id="GO:0003700">
    <property type="term" value="F:DNA-binding transcription factor activity"/>
    <property type="evidence" value="ECO:0007669"/>
    <property type="project" value="InterPro"/>
</dbReference>
<dbReference type="PANTHER" id="PTHR30537">
    <property type="entry name" value="HTH-TYPE TRANSCRIPTIONAL REGULATOR"/>
    <property type="match status" value="1"/>
</dbReference>
<proteinExistence type="inferred from homology"/>
<feature type="domain" description="HTH lysR-type" evidence="5">
    <location>
        <begin position="1"/>
        <end position="59"/>
    </location>
</feature>
<evidence type="ECO:0000313" key="7">
    <source>
        <dbReference type="Proteomes" id="UP000030302"/>
    </source>
</evidence>
<protein>
    <submittedName>
        <fullName evidence="6">Transcriptional regulator</fullName>
    </submittedName>
</protein>
<evidence type="ECO:0000256" key="3">
    <source>
        <dbReference type="ARBA" id="ARBA00023125"/>
    </source>
</evidence>
<dbReference type="FunFam" id="3.40.190.290:FF:000001">
    <property type="entry name" value="Transcriptional regulator, LysR family"/>
    <property type="match status" value="1"/>
</dbReference>
<comment type="similarity">
    <text evidence="1">Belongs to the LysR transcriptional regulatory family.</text>
</comment>
<dbReference type="InterPro" id="IPR036390">
    <property type="entry name" value="WH_DNA-bd_sf"/>
</dbReference>
<dbReference type="OrthoDB" id="8705920at2"/>
<dbReference type="EMBL" id="CP009962">
    <property type="protein sequence ID" value="AIY43142.1"/>
    <property type="molecule type" value="Genomic_DNA"/>
</dbReference>
<evidence type="ECO:0000259" key="5">
    <source>
        <dbReference type="PROSITE" id="PS50931"/>
    </source>
</evidence>